<proteinExistence type="inferred from homology"/>
<dbReference type="EMBL" id="SNWP01000010">
    <property type="protein sequence ID" value="TDO28588.1"/>
    <property type="molecule type" value="Genomic_DNA"/>
</dbReference>
<protein>
    <recommendedName>
        <fullName evidence="5 6">Diaminopimelate decarboxylase</fullName>
        <shortName evidence="5">DAP decarboxylase</shortName>
        <shortName evidence="5">DAPDC</shortName>
        <ecNumber evidence="5 6">4.1.1.20</ecNumber>
    </recommendedName>
</protein>
<dbReference type="NCBIfam" id="TIGR01048">
    <property type="entry name" value="lysA"/>
    <property type="match status" value="1"/>
</dbReference>
<comment type="similarity">
    <text evidence="5">Belongs to the Orn/Lys/Arg decarboxylase class-II family. LysA subfamily.</text>
</comment>
<feature type="modified residue" description="N6-(pyridoxal phosphate)lysine" evidence="5 7">
    <location>
        <position position="53"/>
    </location>
</feature>
<evidence type="ECO:0000256" key="7">
    <source>
        <dbReference type="PIRSR" id="PIRSR600183-50"/>
    </source>
</evidence>
<dbReference type="AlphaFoldDB" id="A0A4V3C560"/>
<dbReference type="InterPro" id="IPR000183">
    <property type="entry name" value="Orn/DAP/Arg_de-COase"/>
</dbReference>
<evidence type="ECO:0000256" key="1">
    <source>
        <dbReference type="ARBA" id="ARBA00001933"/>
    </source>
</evidence>
<evidence type="ECO:0000313" key="10">
    <source>
        <dbReference type="EMBL" id="TDO28588.1"/>
    </source>
</evidence>
<sequence length="405" mass="45933">MSLQISNEQLRTIAREFGTPLYLYNADRITHQYTQLQTAFQHSDKVRFFYACKALTNLSILKHIKQIGCNVDCSSINEARLAVHAGFTPENILYTSNGIAFDEIEEAVALGININIDSLSNLEKFGKKYGHSYPVGIRIRPNIMAGGNLKISTGHENSKFGIPIEQLQDIVQLMQQYNIHIAGLHNHTGSEIKDVDVFMKVSSVFLDMIPHFPELQFLDMGGGFKVPYKDGDEGTDIQLLANEIMAFEKKIAVTYQRNFQIWFEPGKYIVSEAGYLLSKVNVLKPTATTTFAGIDTGFNHLIRPMFYEAYHRIRNISNEKGELKKYAVVGNICETDTFAWDRELNEIREGDVLVFDNAGAYGFEMASNFNSRFRPAEVLVKDGKAILIRKREVFEDLLRNQVEAF</sequence>
<feature type="binding site" evidence="5">
    <location>
        <position position="361"/>
    </location>
    <ligand>
        <name>pyridoxal 5'-phosphate</name>
        <dbReference type="ChEBI" id="CHEBI:597326"/>
    </ligand>
</feature>
<dbReference type="UniPathway" id="UPA00034">
    <property type="reaction ID" value="UER00027"/>
</dbReference>
<dbReference type="Gene3D" id="3.20.20.10">
    <property type="entry name" value="Alanine racemase"/>
    <property type="match status" value="1"/>
</dbReference>
<comment type="pathway">
    <text evidence="5 8">Amino-acid biosynthesis; L-lysine biosynthesis via DAP pathway; L-lysine from DL-2,6-diaminopimelate: step 1/1.</text>
</comment>
<keyword evidence="5" id="KW-0028">Amino-acid biosynthesis</keyword>
<dbReference type="PANTHER" id="PTHR43727:SF2">
    <property type="entry name" value="GROUP IV DECARBOXYLASE"/>
    <property type="match status" value="1"/>
</dbReference>
<evidence type="ECO:0000256" key="6">
    <source>
        <dbReference type="NCBIfam" id="TIGR01048"/>
    </source>
</evidence>
<feature type="binding site" evidence="5">
    <location>
        <position position="303"/>
    </location>
    <ligand>
        <name>substrate</name>
    </ligand>
</feature>
<evidence type="ECO:0000256" key="5">
    <source>
        <dbReference type="HAMAP-Rule" id="MF_02120"/>
    </source>
</evidence>
<keyword evidence="5 8" id="KW-0457">Lysine biosynthesis</keyword>
<dbReference type="PANTHER" id="PTHR43727">
    <property type="entry name" value="DIAMINOPIMELATE DECARBOXYLASE"/>
    <property type="match status" value="1"/>
</dbReference>
<dbReference type="InterPro" id="IPR022653">
    <property type="entry name" value="De-COase2_pyr-phos_BS"/>
</dbReference>
<feature type="binding site" evidence="5">
    <location>
        <position position="361"/>
    </location>
    <ligand>
        <name>substrate</name>
    </ligand>
</feature>
<keyword evidence="3 5" id="KW-0663">Pyridoxal phosphate</keyword>
<comment type="cofactor">
    <cofactor evidence="1 5 7 8">
        <name>pyridoxal 5'-phosphate</name>
        <dbReference type="ChEBI" id="CHEBI:597326"/>
    </cofactor>
</comment>
<dbReference type="PRINTS" id="PR01181">
    <property type="entry name" value="DAPDCRBXLASE"/>
</dbReference>
<evidence type="ECO:0000313" key="11">
    <source>
        <dbReference type="Proteomes" id="UP000295741"/>
    </source>
</evidence>
<dbReference type="SUPFAM" id="SSF50621">
    <property type="entry name" value="Alanine racemase C-terminal domain-like"/>
    <property type="match status" value="1"/>
</dbReference>
<name>A0A4V3C560_9BACT</name>
<feature type="binding site" evidence="5">
    <location>
        <position position="223"/>
    </location>
    <ligand>
        <name>pyridoxal 5'-phosphate</name>
        <dbReference type="ChEBI" id="CHEBI:597326"/>
    </ligand>
</feature>
<feature type="binding site" evidence="5">
    <location>
        <position position="307"/>
    </location>
    <ligand>
        <name>substrate</name>
    </ligand>
</feature>
<keyword evidence="4 5" id="KW-0456">Lyase</keyword>
<keyword evidence="2 5" id="KW-0210">Decarboxylase</keyword>
<evidence type="ECO:0000256" key="8">
    <source>
        <dbReference type="RuleBase" id="RU003738"/>
    </source>
</evidence>
<comment type="caution">
    <text evidence="10">The sequence shown here is derived from an EMBL/GenBank/DDBJ whole genome shotgun (WGS) entry which is preliminary data.</text>
</comment>
<dbReference type="GO" id="GO:0009089">
    <property type="term" value="P:lysine biosynthetic process via diaminopimelate"/>
    <property type="evidence" value="ECO:0007669"/>
    <property type="project" value="UniProtKB-UniRule"/>
</dbReference>
<dbReference type="GO" id="GO:0008836">
    <property type="term" value="F:diaminopimelate decarboxylase activity"/>
    <property type="evidence" value="ECO:0007669"/>
    <property type="project" value="UniProtKB-UniRule"/>
</dbReference>
<keyword evidence="11" id="KW-1185">Reference proteome</keyword>
<dbReference type="EC" id="4.1.1.20" evidence="5 6"/>
<evidence type="ECO:0000256" key="2">
    <source>
        <dbReference type="ARBA" id="ARBA00022793"/>
    </source>
</evidence>
<comment type="catalytic activity">
    <reaction evidence="5 8">
        <text>meso-2,6-diaminopimelate + H(+) = L-lysine + CO2</text>
        <dbReference type="Rhea" id="RHEA:15101"/>
        <dbReference type="ChEBI" id="CHEBI:15378"/>
        <dbReference type="ChEBI" id="CHEBI:16526"/>
        <dbReference type="ChEBI" id="CHEBI:32551"/>
        <dbReference type="ChEBI" id="CHEBI:57791"/>
        <dbReference type="EC" id="4.1.1.20"/>
    </reaction>
</comment>
<evidence type="ECO:0000256" key="4">
    <source>
        <dbReference type="ARBA" id="ARBA00023239"/>
    </source>
</evidence>
<dbReference type="RefSeq" id="WP_133473221.1">
    <property type="nucleotide sequence ID" value="NZ_SNWP01000010.1"/>
</dbReference>
<dbReference type="GO" id="GO:0030170">
    <property type="term" value="F:pyridoxal phosphate binding"/>
    <property type="evidence" value="ECO:0007669"/>
    <property type="project" value="UniProtKB-UniRule"/>
</dbReference>
<dbReference type="InterPro" id="IPR029066">
    <property type="entry name" value="PLP-binding_barrel"/>
</dbReference>
<feature type="domain" description="Orn/DAP/Arg decarboxylase 2 N-terminal" evidence="9">
    <location>
        <begin position="28"/>
        <end position="271"/>
    </location>
</feature>
<dbReference type="FunFam" id="3.20.20.10:FF:000003">
    <property type="entry name" value="Diaminopimelate decarboxylase"/>
    <property type="match status" value="1"/>
</dbReference>
<dbReference type="Proteomes" id="UP000295741">
    <property type="component" value="Unassembled WGS sequence"/>
</dbReference>
<dbReference type="Gene3D" id="2.40.37.10">
    <property type="entry name" value="Lyase, Ornithine Decarboxylase, Chain A, domain 1"/>
    <property type="match status" value="1"/>
</dbReference>
<dbReference type="InterPro" id="IPR002986">
    <property type="entry name" value="DAP_deCOOHase_LysA"/>
</dbReference>
<feature type="active site" description="Proton donor" evidence="7">
    <location>
        <position position="333"/>
    </location>
</feature>
<organism evidence="10 11">
    <name type="scientific">Sediminibacterium goheungense</name>
    <dbReference type="NCBI Taxonomy" id="1086393"/>
    <lineage>
        <taxon>Bacteria</taxon>
        <taxon>Pseudomonadati</taxon>
        <taxon>Bacteroidota</taxon>
        <taxon>Chitinophagia</taxon>
        <taxon>Chitinophagales</taxon>
        <taxon>Chitinophagaceae</taxon>
        <taxon>Sediminibacterium</taxon>
    </lineage>
</organism>
<dbReference type="InterPro" id="IPR009006">
    <property type="entry name" value="Ala_racemase/Decarboxylase_C"/>
</dbReference>
<dbReference type="CDD" id="cd06828">
    <property type="entry name" value="PLPDE_III_DapDC"/>
    <property type="match status" value="1"/>
</dbReference>
<evidence type="ECO:0000256" key="3">
    <source>
        <dbReference type="ARBA" id="ARBA00022898"/>
    </source>
</evidence>
<comment type="function">
    <text evidence="5">Specifically catalyzes the decarboxylation of meso-diaminopimelate (meso-DAP) to L-lysine.</text>
</comment>
<dbReference type="InterPro" id="IPR022644">
    <property type="entry name" value="De-COase2_N"/>
</dbReference>
<comment type="subunit">
    <text evidence="5">Homodimer.</text>
</comment>
<gene>
    <name evidence="5" type="primary">lysA</name>
    <name evidence="10" type="ORF">BC659_0664</name>
</gene>
<feature type="binding site" evidence="5">
    <location>
        <position position="334"/>
    </location>
    <ligand>
        <name>substrate</name>
    </ligand>
</feature>
<dbReference type="Pfam" id="PF02784">
    <property type="entry name" value="Orn_Arg_deC_N"/>
    <property type="match status" value="1"/>
</dbReference>
<dbReference type="SUPFAM" id="SSF51419">
    <property type="entry name" value="PLP-binding barrel"/>
    <property type="match status" value="1"/>
</dbReference>
<evidence type="ECO:0000259" key="9">
    <source>
        <dbReference type="Pfam" id="PF02784"/>
    </source>
</evidence>
<dbReference type="PROSITE" id="PS00878">
    <property type="entry name" value="ODR_DC_2_1"/>
    <property type="match status" value="1"/>
</dbReference>
<comment type="caution">
    <text evidence="5">Lacks conserved residue(s) required for the propagation of feature annotation.</text>
</comment>
<reference evidence="10 11" key="1">
    <citation type="submission" date="2019-03" db="EMBL/GenBank/DDBJ databases">
        <title>Genomic Encyclopedia of Archaeal and Bacterial Type Strains, Phase II (KMG-II): from individual species to whole genera.</title>
        <authorList>
            <person name="Goeker M."/>
        </authorList>
    </citation>
    <scope>NUCLEOTIDE SEQUENCE [LARGE SCALE GENOMIC DNA]</scope>
    <source>
        <strain evidence="10 11">DSM 28323</strain>
    </source>
</reference>
<dbReference type="PRINTS" id="PR01179">
    <property type="entry name" value="ODADCRBXLASE"/>
</dbReference>
<dbReference type="HAMAP" id="MF_02120">
    <property type="entry name" value="LysA"/>
    <property type="match status" value="1"/>
</dbReference>
<accession>A0A4V3C560</accession>
<dbReference type="OrthoDB" id="9802241at2"/>